<organism evidence="1 2">
    <name type="scientific">Gulo gulo</name>
    <name type="common">Wolverine</name>
    <name type="synonym">Gluton</name>
    <dbReference type="NCBI Taxonomy" id="48420"/>
    <lineage>
        <taxon>Eukaryota</taxon>
        <taxon>Metazoa</taxon>
        <taxon>Chordata</taxon>
        <taxon>Craniata</taxon>
        <taxon>Vertebrata</taxon>
        <taxon>Euteleostomi</taxon>
        <taxon>Mammalia</taxon>
        <taxon>Eutheria</taxon>
        <taxon>Laurasiatheria</taxon>
        <taxon>Carnivora</taxon>
        <taxon>Caniformia</taxon>
        <taxon>Musteloidea</taxon>
        <taxon>Mustelidae</taxon>
        <taxon>Guloninae</taxon>
        <taxon>Gulo</taxon>
    </lineage>
</organism>
<comment type="caution">
    <text evidence="1">The sequence shown here is derived from an EMBL/GenBank/DDBJ whole genome shotgun (WGS) entry which is preliminary data.</text>
</comment>
<dbReference type="AlphaFoldDB" id="A0A9X9M5P5"/>
<evidence type="ECO:0000313" key="1">
    <source>
        <dbReference type="EMBL" id="VCX37284.1"/>
    </source>
</evidence>
<proteinExistence type="predicted"/>
<evidence type="ECO:0000313" key="2">
    <source>
        <dbReference type="Proteomes" id="UP000269945"/>
    </source>
</evidence>
<sequence length="76" mass="8079">MKLAPSVLSFCSHAPTNAPQGPKLGNECRLHPIIRFPELVGAATIAAVMSQGLWYCLFRGLGRQGCQLGTKKGVLA</sequence>
<dbReference type="Proteomes" id="UP000269945">
    <property type="component" value="Unassembled WGS sequence"/>
</dbReference>
<dbReference type="EMBL" id="CYRY02043120">
    <property type="protein sequence ID" value="VCX37284.1"/>
    <property type="molecule type" value="Genomic_DNA"/>
</dbReference>
<name>A0A9X9M5P5_GULGU</name>
<reference evidence="1 2" key="1">
    <citation type="submission" date="2018-10" db="EMBL/GenBank/DDBJ databases">
        <authorList>
            <person name="Ekblom R."/>
            <person name="Jareborg N."/>
        </authorList>
    </citation>
    <scope>NUCLEOTIDE SEQUENCE [LARGE SCALE GENOMIC DNA]</scope>
    <source>
        <tissue evidence="1">Muscle</tissue>
    </source>
</reference>
<accession>A0A9X9M5P5</accession>
<protein>
    <submittedName>
        <fullName evidence="1">Uncharacterized protein</fullName>
    </submittedName>
</protein>
<gene>
    <name evidence="1" type="ORF">BN2614_LOCUS5</name>
</gene>
<keyword evidence="2" id="KW-1185">Reference proteome</keyword>